<dbReference type="InterPro" id="IPR032816">
    <property type="entry name" value="VTT_dom"/>
</dbReference>
<organism evidence="10 11">
    <name type="scientific">Polymorphospora rubra</name>
    <dbReference type="NCBI Taxonomy" id="338584"/>
    <lineage>
        <taxon>Bacteria</taxon>
        <taxon>Bacillati</taxon>
        <taxon>Actinomycetota</taxon>
        <taxon>Actinomycetes</taxon>
        <taxon>Micromonosporales</taxon>
        <taxon>Micromonosporaceae</taxon>
        <taxon>Polymorphospora</taxon>
    </lineage>
</organism>
<feature type="transmembrane region" description="Helical" evidence="8">
    <location>
        <begin position="74"/>
        <end position="95"/>
    </location>
</feature>
<comment type="subcellular location">
    <subcellularLocation>
        <location evidence="1">Cell membrane</location>
        <topology evidence="1">Multi-pass membrane protein</topology>
    </subcellularLocation>
</comment>
<gene>
    <name evidence="10" type="ORF">Prubr_64030</name>
</gene>
<dbReference type="EMBL" id="AP023359">
    <property type="protein sequence ID" value="BCJ69382.1"/>
    <property type="molecule type" value="Genomic_DNA"/>
</dbReference>
<dbReference type="KEGG" id="pry:Prubr_64030"/>
<evidence type="ECO:0000256" key="8">
    <source>
        <dbReference type="SAM" id="Phobius"/>
    </source>
</evidence>
<evidence type="ECO:0000256" key="5">
    <source>
        <dbReference type="ARBA" id="ARBA00022989"/>
    </source>
</evidence>
<evidence type="ECO:0000256" key="6">
    <source>
        <dbReference type="ARBA" id="ARBA00023136"/>
    </source>
</evidence>
<comment type="similarity">
    <text evidence="2">Belongs to the DedA family.</text>
</comment>
<evidence type="ECO:0000256" key="1">
    <source>
        <dbReference type="ARBA" id="ARBA00004651"/>
    </source>
</evidence>
<evidence type="ECO:0000256" key="7">
    <source>
        <dbReference type="SAM" id="MobiDB-lite"/>
    </source>
</evidence>
<keyword evidence="11" id="KW-1185">Reference proteome</keyword>
<name>A0A810N727_9ACTN</name>
<dbReference type="Proteomes" id="UP000680866">
    <property type="component" value="Chromosome"/>
</dbReference>
<protein>
    <submittedName>
        <fullName evidence="10">DedA family protein</fullName>
    </submittedName>
</protein>
<feature type="transmembrane region" description="Helical" evidence="8">
    <location>
        <begin position="196"/>
        <end position="215"/>
    </location>
</feature>
<evidence type="ECO:0000259" key="9">
    <source>
        <dbReference type="Pfam" id="PF09335"/>
    </source>
</evidence>
<keyword evidence="3" id="KW-1003">Cell membrane</keyword>
<keyword evidence="5 8" id="KW-1133">Transmembrane helix</keyword>
<keyword evidence="4 8" id="KW-0812">Transmembrane</keyword>
<feature type="transmembrane region" description="Helical" evidence="8">
    <location>
        <begin position="161"/>
        <end position="184"/>
    </location>
</feature>
<dbReference type="AlphaFoldDB" id="A0A810N727"/>
<dbReference type="Pfam" id="PF09335">
    <property type="entry name" value="VTT_dom"/>
    <property type="match status" value="1"/>
</dbReference>
<proteinExistence type="inferred from homology"/>
<dbReference type="PANTHER" id="PTHR42709:SF6">
    <property type="entry name" value="UNDECAPRENYL PHOSPHATE TRANSPORTER A"/>
    <property type="match status" value="1"/>
</dbReference>
<evidence type="ECO:0000256" key="2">
    <source>
        <dbReference type="ARBA" id="ARBA00010792"/>
    </source>
</evidence>
<dbReference type="PANTHER" id="PTHR42709">
    <property type="entry name" value="ALKALINE PHOSPHATASE LIKE PROTEIN"/>
    <property type="match status" value="1"/>
</dbReference>
<evidence type="ECO:0000256" key="4">
    <source>
        <dbReference type="ARBA" id="ARBA00022692"/>
    </source>
</evidence>
<dbReference type="GO" id="GO:0005886">
    <property type="term" value="C:plasma membrane"/>
    <property type="evidence" value="ECO:0007669"/>
    <property type="project" value="UniProtKB-SubCell"/>
</dbReference>
<dbReference type="InterPro" id="IPR051311">
    <property type="entry name" value="DedA_domain"/>
</dbReference>
<feature type="domain" description="VTT" evidence="9">
    <location>
        <begin position="54"/>
        <end position="181"/>
    </location>
</feature>
<evidence type="ECO:0000313" key="10">
    <source>
        <dbReference type="EMBL" id="BCJ69382.1"/>
    </source>
</evidence>
<evidence type="ECO:0000313" key="11">
    <source>
        <dbReference type="Proteomes" id="UP000680866"/>
    </source>
</evidence>
<accession>A0A810N727</accession>
<feature type="region of interest" description="Disordered" evidence="7">
    <location>
        <begin position="289"/>
        <end position="316"/>
    </location>
</feature>
<evidence type="ECO:0000256" key="3">
    <source>
        <dbReference type="ARBA" id="ARBA00022475"/>
    </source>
</evidence>
<sequence>MSRLSQLSTYVASLAQESDPSEGGLVGFVTDLMEWLGAPGAGLAVALENLFPPIPSEVILPLAGFTASQGKMNLFAVIVWTTIGSVVGAMALYYIGVALGRDRVRAIAARLPLVKLSDVDRTEAWFIRHGAKAVFFGRMIPIFRSLISIPAGVERMPIPTFLLYTTLGSLIWNTVFVMAGYLLGESWHTVEAYAGTFQKIVIVVGALAVAGFVIARVVKARRGQPATDGDDAPPDDNLAWLDGNLARPDGDLPRSDFVEPYLPEAAVEPYTQPWAGSAGHATRGTVYGSARIPAHGAGTAPRGTLYGTPRQPADDH</sequence>
<keyword evidence="6 8" id="KW-0472">Membrane</keyword>
<reference evidence="10" key="1">
    <citation type="submission" date="2020-08" db="EMBL/GenBank/DDBJ databases">
        <title>Whole genome shotgun sequence of Polymorphospora rubra NBRC 101157.</title>
        <authorList>
            <person name="Komaki H."/>
            <person name="Tamura T."/>
        </authorList>
    </citation>
    <scope>NUCLEOTIDE SEQUENCE</scope>
    <source>
        <strain evidence="10">NBRC 101157</strain>
    </source>
</reference>